<accession>A0ABN7SKB0</accession>
<dbReference type="InterPro" id="IPR001245">
    <property type="entry name" value="Ser-Thr/Tyr_kinase_cat_dom"/>
</dbReference>
<keyword evidence="3" id="KW-1185">Reference proteome</keyword>
<dbReference type="Proteomes" id="UP001158576">
    <property type="component" value="Chromosome 1"/>
</dbReference>
<dbReference type="SUPFAM" id="SSF56112">
    <property type="entry name" value="Protein kinase-like (PK-like)"/>
    <property type="match status" value="1"/>
</dbReference>
<sequence>MLGVTIWQIMNSGATPYGHLSGPSLKEELFSLLKVDRLSMTRSIPEPLYGVLSNTWKRDAELRPDIAQIKIDTDDIFSKGPLKPVTKRKLTPIVTEKF</sequence>
<name>A0ABN7SKB0_OIKDI</name>
<dbReference type="Pfam" id="PF07714">
    <property type="entry name" value="PK_Tyr_Ser-Thr"/>
    <property type="match status" value="1"/>
</dbReference>
<evidence type="ECO:0000313" key="3">
    <source>
        <dbReference type="Proteomes" id="UP001158576"/>
    </source>
</evidence>
<feature type="domain" description="Serine-threonine/tyrosine-protein kinase catalytic" evidence="1">
    <location>
        <begin position="2"/>
        <end position="70"/>
    </location>
</feature>
<dbReference type="EMBL" id="OU015566">
    <property type="protein sequence ID" value="CAG5103020.1"/>
    <property type="molecule type" value="Genomic_DNA"/>
</dbReference>
<reference evidence="2 3" key="1">
    <citation type="submission" date="2021-04" db="EMBL/GenBank/DDBJ databases">
        <authorList>
            <person name="Bliznina A."/>
        </authorList>
    </citation>
    <scope>NUCLEOTIDE SEQUENCE [LARGE SCALE GENOMIC DNA]</scope>
</reference>
<evidence type="ECO:0000259" key="1">
    <source>
        <dbReference type="Pfam" id="PF07714"/>
    </source>
</evidence>
<dbReference type="InterPro" id="IPR011009">
    <property type="entry name" value="Kinase-like_dom_sf"/>
</dbReference>
<organism evidence="2 3">
    <name type="scientific">Oikopleura dioica</name>
    <name type="common">Tunicate</name>
    <dbReference type="NCBI Taxonomy" id="34765"/>
    <lineage>
        <taxon>Eukaryota</taxon>
        <taxon>Metazoa</taxon>
        <taxon>Chordata</taxon>
        <taxon>Tunicata</taxon>
        <taxon>Appendicularia</taxon>
        <taxon>Copelata</taxon>
        <taxon>Oikopleuridae</taxon>
        <taxon>Oikopleura</taxon>
    </lineage>
</organism>
<protein>
    <submittedName>
        <fullName evidence="2">Oidioi.mRNA.OKI2018_I69.chr1.g574.t2.cds</fullName>
    </submittedName>
</protein>
<proteinExistence type="predicted"/>
<dbReference type="Gene3D" id="1.10.510.10">
    <property type="entry name" value="Transferase(Phosphotransferase) domain 1"/>
    <property type="match status" value="1"/>
</dbReference>
<evidence type="ECO:0000313" key="2">
    <source>
        <dbReference type="EMBL" id="CAG5103020.1"/>
    </source>
</evidence>
<gene>
    <name evidence="2" type="ORF">OKIOD_LOCUS9339</name>
</gene>